<organism evidence="2 3">
    <name type="scientific">Ceutorhynchus assimilis</name>
    <name type="common">cabbage seed weevil</name>
    <dbReference type="NCBI Taxonomy" id="467358"/>
    <lineage>
        <taxon>Eukaryota</taxon>
        <taxon>Metazoa</taxon>
        <taxon>Ecdysozoa</taxon>
        <taxon>Arthropoda</taxon>
        <taxon>Hexapoda</taxon>
        <taxon>Insecta</taxon>
        <taxon>Pterygota</taxon>
        <taxon>Neoptera</taxon>
        <taxon>Endopterygota</taxon>
        <taxon>Coleoptera</taxon>
        <taxon>Polyphaga</taxon>
        <taxon>Cucujiformia</taxon>
        <taxon>Curculionidae</taxon>
        <taxon>Ceutorhynchinae</taxon>
        <taxon>Ceutorhynchus</taxon>
    </lineage>
</organism>
<dbReference type="Proteomes" id="UP001152799">
    <property type="component" value="Chromosome 4"/>
</dbReference>
<keyword evidence="1" id="KW-0472">Membrane</keyword>
<dbReference type="InterPro" id="IPR052728">
    <property type="entry name" value="O2_lipid_transport_reg"/>
</dbReference>
<dbReference type="OrthoDB" id="118951at2759"/>
<dbReference type="EMBL" id="OU892280">
    <property type="protein sequence ID" value="CAG9768235.1"/>
    <property type="molecule type" value="Genomic_DNA"/>
</dbReference>
<reference evidence="2" key="1">
    <citation type="submission" date="2022-01" db="EMBL/GenBank/DDBJ databases">
        <authorList>
            <person name="King R."/>
        </authorList>
    </citation>
    <scope>NUCLEOTIDE SEQUENCE</scope>
</reference>
<dbReference type="PANTHER" id="PTHR11161:SF0">
    <property type="entry name" value="O-ACYLTRANSFERASE LIKE PROTEIN"/>
    <property type="match status" value="1"/>
</dbReference>
<feature type="transmembrane region" description="Helical" evidence="1">
    <location>
        <begin position="43"/>
        <end position="64"/>
    </location>
</feature>
<accession>A0A9N9QQF8</accession>
<proteinExistence type="predicted"/>
<keyword evidence="1" id="KW-1133">Transmembrane helix</keyword>
<feature type="transmembrane region" description="Helical" evidence="1">
    <location>
        <begin position="100"/>
        <end position="120"/>
    </location>
</feature>
<evidence type="ECO:0000256" key="1">
    <source>
        <dbReference type="SAM" id="Phobius"/>
    </source>
</evidence>
<dbReference type="PANTHER" id="PTHR11161">
    <property type="entry name" value="O-ACYLTRANSFERASE"/>
    <property type="match status" value="1"/>
</dbReference>
<sequence length="225" mass="25303">MYSRKMHERRFAVLKSVTPDLPWGALCQTKSDITKPFDTGAMLTLSFFGLMSAIMAVSTLYDYLTRNTKQHPLLTAFSIKTNGTKVFTVEKNAGEFSCLYGIKCLSMMYVILGHLASTFMGTPMDNMLNGLDYLNSTKSMFFGNNAQYAVETFFLITGMLIVYNFLILTQNGNGINGNGKNTLGILSSQIPKIESCHNSSTFNFNISYKLNWQWSPTSFRSIIYH</sequence>
<name>A0A9N9QQF8_9CUCU</name>
<feature type="transmembrane region" description="Helical" evidence="1">
    <location>
        <begin position="148"/>
        <end position="168"/>
    </location>
</feature>
<dbReference type="AlphaFoldDB" id="A0A9N9QQF8"/>
<protein>
    <submittedName>
        <fullName evidence="2">Uncharacterized protein</fullName>
    </submittedName>
</protein>
<keyword evidence="3" id="KW-1185">Reference proteome</keyword>
<keyword evidence="1" id="KW-0812">Transmembrane</keyword>
<evidence type="ECO:0000313" key="3">
    <source>
        <dbReference type="Proteomes" id="UP001152799"/>
    </source>
</evidence>
<gene>
    <name evidence="2" type="ORF">CEUTPL_LOCUS8782</name>
</gene>
<evidence type="ECO:0000313" key="2">
    <source>
        <dbReference type="EMBL" id="CAG9768235.1"/>
    </source>
</evidence>